<name>A0AAV8UIF9_9RHOD</name>
<dbReference type="PANTHER" id="PTHR45922">
    <property type="entry name" value="CLEAVAGE AND POLYADENYLATION SPECIFICITY FACTOR SUBUNIT 2"/>
    <property type="match status" value="1"/>
</dbReference>
<keyword evidence="5 6" id="KW-0539">Nucleus</keyword>
<dbReference type="Pfam" id="PF10996">
    <property type="entry name" value="Beta-Casp"/>
    <property type="match status" value="1"/>
</dbReference>
<dbReference type="GO" id="GO:0005847">
    <property type="term" value="C:mRNA cleavage and polyadenylation specificity factor complex"/>
    <property type="evidence" value="ECO:0007669"/>
    <property type="project" value="InterPro"/>
</dbReference>
<organism evidence="9 10">
    <name type="scientific">Rhodosorus marinus</name>
    <dbReference type="NCBI Taxonomy" id="101924"/>
    <lineage>
        <taxon>Eukaryota</taxon>
        <taxon>Rhodophyta</taxon>
        <taxon>Stylonematophyceae</taxon>
        <taxon>Stylonematales</taxon>
        <taxon>Stylonemataceae</taxon>
        <taxon>Rhodosorus</taxon>
    </lineage>
</organism>
<keyword evidence="3 6" id="KW-0507">mRNA processing</keyword>
<dbReference type="CDD" id="cd16293">
    <property type="entry name" value="CPSF2-like_MBL-fold"/>
    <property type="match status" value="1"/>
</dbReference>
<comment type="similarity">
    <text evidence="2 6">Belongs to the metallo-beta-lactamase superfamily. RNA-metabolizing metallo-beta-lactamase-like family. CPSF2/YSH1 subfamily.</text>
</comment>
<dbReference type="GO" id="GO:0006398">
    <property type="term" value="P:mRNA 3'-end processing by stem-loop binding and cleavage"/>
    <property type="evidence" value="ECO:0007669"/>
    <property type="project" value="InterPro"/>
</dbReference>
<evidence type="ECO:0000256" key="7">
    <source>
        <dbReference type="SAM" id="MobiDB-lite"/>
    </source>
</evidence>
<protein>
    <recommendedName>
        <fullName evidence="6">Cleavage and polyadenylation specificity factor subunit 2</fullName>
    </recommendedName>
    <alternativeName>
        <fullName evidence="6">Cleavage and polyadenylation specificity factor 100 kDa subunit</fullName>
    </alternativeName>
</protein>
<dbReference type="EMBL" id="JAMWBK010000010">
    <property type="protein sequence ID" value="KAJ8901794.1"/>
    <property type="molecule type" value="Genomic_DNA"/>
</dbReference>
<keyword evidence="4 6" id="KW-0694">RNA-binding</keyword>
<dbReference type="Pfam" id="PF07521">
    <property type="entry name" value="RMMBL"/>
    <property type="match status" value="1"/>
</dbReference>
<dbReference type="PANTHER" id="PTHR45922:SF1">
    <property type="entry name" value="CLEAVAGE AND POLYADENYLATION SPECIFICITY FACTOR SUBUNIT 2"/>
    <property type="match status" value="1"/>
</dbReference>
<dbReference type="InterPro" id="IPR035639">
    <property type="entry name" value="CPSF2_MBL"/>
</dbReference>
<comment type="caution">
    <text evidence="9">The sequence shown here is derived from an EMBL/GenBank/DDBJ whole genome shotgun (WGS) entry which is preliminary data.</text>
</comment>
<dbReference type="Gene3D" id="3.40.50.10890">
    <property type="match status" value="1"/>
</dbReference>
<comment type="subcellular location">
    <subcellularLocation>
        <location evidence="1 6">Nucleus</location>
    </subcellularLocation>
</comment>
<dbReference type="Pfam" id="PF13299">
    <property type="entry name" value="CPSF100_C"/>
    <property type="match status" value="1"/>
</dbReference>
<evidence type="ECO:0000256" key="6">
    <source>
        <dbReference type="RuleBase" id="RU365006"/>
    </source>
</evidence>
<sequence>MASIVRFTPLYGAKSSELALSGVLELDNYKVLLDCGWDERFNLDTVEPLRAIAPQVDAVLLSHPDVMHLGALPYAVGKLGLNVPVFATLPVWRMGQMFMYDAVLAKKEQEDFNEFDLDDVDNAFERITQLKFQQPFALTGKGDGIVITPYSAGHMLGGTVWKVKKETEEMKDTEEVIYAVDVNHRKERHLNPTALLSLSRPSHLILGASQSLTRITPKLDLTGPAIQALERGGNVLVPVDTAGRVVEVALLFDEAWSQKKITQYPVAILDSVAFNTFDFAQSMIEWMSDSVSSRFDLLRENPFQFKHVHLCHTKADVDALPSPKVVLASFPTMEIGFSLQYFLEWAEDPKNLVLLVDRVQKGTLAHELKSLQGPMRLTRTTKKRVPLEGGELKEWREAQRQKELDAARNQEGTASQPDAMDSEANPQPMDSEASQDEEDDGYDSLKKQHFEMFPYQEKERKWDDYGEIVDPEQFRKGEDAAELDEDDMDDDEPKDLTIRTNFAMEGVTDSEEEERRKIPKKYVEEQVDIVVRCETVTRDFSGLCDGISLKELMSAVAPRRLIVVHGTEEETRAVVEMGINGLGLSQDSVFAPSKKETVDVTSDTSVYRLKLADSLFNSLRFRKIADGEVAFVHGRIRIEQSEDREDVILESVPEGSSSGHATVFVGDARLPILKQTLKQSDSSFKPEITAGVLYTENQESGAVVTMKKLGVGDFDLQANLSEDYFAFRDHLYTHFVTL</sequence>
<dbReference type="InterPro" id="IPR025069">
    <property type="entry name" value="Cpsf2_C"/>
</dbReference>
<feature type="compositionally biased region" description="Basic and acidic residues" evidence="7">
    <location>
        <begin position="390"/>
        <end position="408"/>
    </location>
</feature>
<dbReference type="Gene3D" id="3.60.15.10">
    <property type="entry name" value="Ribonuclease Z/Hydroxyacylglutathione hydrolase-like"/>
    <property type="match status" value="1"/>
</dbReference>
<dbReference type="SMART" id="SM01027">
    <property type="entry name" value="Beta-Casp"/>
    <property type="match status" value="1"/>
</dbReference>
<dbReference type="InterPro" id="IPR011108">
    <property type="entry name" value="RMMBL"/>
</dbReference>
<dbReference type="InterPro" id="IPR036866">
    <property type="entry name" value="RibonucZ/Hydroxyglut_hydro"/>
</dbReference>
<dbReference type="SUPFAM" id="SSF56281">
    <property type="entry name" value="Metallo-hydrolase/oxidoreductase"/>
    <property type="match status" value="1"/>
</dbReference>
<evidence type="ECO:0000313" key="10">
    <source>
        <dbReference type="Proteomes" id="UP001157974"/>
    </source>
</evidence>
<proteinExistence type="inferred from homology"/>
<feature type="compositionally biased region" description="Acidic residues" evidence="7">
    <location>
        <begin position="433"/>
        <end position="442"/>
    </location>
</feature>
<dbReference type="Proteomes" id="UP001157974">
    <property type="component" value="Unassembled WGS sequence"/>
</dbReference>
<evidence type="ECO:0000256" key="3">
    <source>
        <dbReference type="ARBA" id="ARBA00022664"/>
    </source>
</evidence>
<evidence type="ECO:0000256" key="5">
    <source>
        <dbReference type="ARBA" id="ARBA00023242"/>
    </source>
</evidence>
<feature type="region of interest" description="Disordered" evidence="7">
    <location>
        <begin position="465"/>
        <end position="494"/>
    </location>
</feature>
<evidence type="ECO:0000256" key="2">
    <source>
        <dbReference type="ARBA" id="ARBA00010624"/>
    </source>
</evidence>
<dbReference type="InterPro" id="IPR022712">
    <property type="entry name" value="Beta_Casp"/>
</dbReference>
<feature type="domain" description="Beta-Casp" evidence="8">
    <location>
        <begin position="245"/>
        <end position="368"/>
    </location>
</feature>
<evidence type="ECO:0000256" key="4">
    <source>
        <dbReference type="ARBA" id="ARBA00022884"/>
    </source>
</evidence>
<dbReference type="AlphaFoldDB" id="A0AAV8UIF9"/>
<dbReference type="Pfam" id="PF16661">
    <property type="entry name" value="Lactamase_B_6"/>
    <property type="match status" value="1"/>
</dbReference>
<dbReference type="InterPro" id="IPR001279">
    <property type="entry name" value="Metallo-B-lactamas"/>
</dbReference>
<feature type="region of interest" description="Disordered" evidence="7">
    <location>
        <begin position="375"/>
        <end position="442"/>
    </location>
</feature>
<accession>A0AAV8UIF9</accession>
<evidence type="ECO:0000256" key="1">
    <source>
        <dbReference type="ARBA" id="ARBA00004123"/>
    </source>
</evidence>
<dbReference type="GO" id="GO:0003723">
    <property type="term" value="F:RNA binding"/>
    <property type="evidence" value="ECO:0007669"/>
    <property type="project" value="UniProtKB-KW"/>
</dbReference>
<reference evidence="9 10" key="1">
    <citation type="journal article" date="2023" name="Nat. Commun.">
        <title>Origin of minicircular mitochondrial genomes in red algae.</title>
        <authorList>
            <person name="Lee Y."/>
            <person name="Cho C.H."/>
            <person name="Lee Y.M."/>
            <person name="Park S.I."/>
            <person name="Yang J.H."/>
            <person name="West J.A."/>
            <person name="Bhattacharya D."/>
            <person name="Yoon H.S."/>
        </authorList>
    </citation>
    <scope>NUCLEOTIDE SEQUENCE [LARGE SCALE GENOMIC DNA]</scope>
    <source>
        <strain evidence="9 10">CCMP1338</strain>
        <tissue evidence="9">Whole cell</tissue>
    </source>
</reference>
<evidence type="ECO:0000313" key="9">
    <source>
        <dbReference type="EMBL" id="KAJ8901794.1"/>
    </source>
</evidence>
<dbReference type="InterPro" id="IPR027075">
    <property type="entry name" value="CPSF2"/>
</dbReference>
<gene>
    <name evidence="9" type="ORF">NDN08_004000</name>
</gene>
<feature type="compositionally biased region" description="Acidic residues" evidence="7">
    <location>
        <begin position="480"/>
        <end position="493"/>
    </location>
</feature>
<dbReference type="FunFam" id="3.60.15.10:FF:000008">
    <property type="entry name" value="Cleavage and polyadenylation specificity factor subunit 2"/>
    <property type="match status" value="1"/>
</dbReference>
<keyword evidence="10" id="KW-1185">Reference proteome</keyword>
<evidence type="ECO:0000259" key="8">
    <source>
        <dbReference type="SMART" id="SM01027"/>
    </source>
</evidence>